<dbReference type="EMBL" id="BARS01052221">
    <property type="protein sequence ID" value="GAG52247.1"/>
    <property type="molecule type" value="Genomic_DNA"/>
</dbReference>
<dbReference type="PROSITE" id="PS00018">
    <property type="entry name" value="EF_HAND_1"/>
    <property type="match status" value="1"/>
</dbReference>
<dbReference type="AlphaFoldDB" id="X0Z0R8"/>
<proteinExistence type="predicted"/>
<reference evidence="1" key="1">
    <citation type="journal article" date="2014" name="Front. Microbiol.">
        <title>High frequency of phylogenetically diverse reductive dehalogenase-homologous genes in deep subseafloor sedimentary metagenomes.</title>
        <authorList>
            <person name="Kawai M."/>
            <person name="Futagami T."/>
            <person name="Toyoda A."/>
            <person name="Takaki Y."/>
            <person name="Nishi S."/>
            <person name="Hori S."/>
            <person name="Arai W."/>
            <person name="Tsubouchi T."/>
            <person name="Morono Y."/>
            <person name="Uchiyama I."/>
            <person name="Ito T."/>
            <person name="Fujiyama A."/>
            <person name="Inagaki F."/>
            <person name="Takami H."/>
        </authorList>
    </citation>
    <scope>NUCLEOTIDE SEQUENCE</scope>
    <source>
        <strain evidence="1">Expedition CK06-06</strain>
    </source>
</reference>
<feature type="non-terminal residue" evidence="1">
    <location>
        <position position="232"/>
    </location>
</feature>
<dbReference type="Gene3D" id="1.10.1330.10">
    <property type="entry name" value="Dockerin domain"/>
    <property type="match status" value="1"/>
</dbReference>
<feature type="non-terminal residue" evidence="1">
    <location>
        <position position="1"/>
    </location>
</feature>
<dbReference type="GO" id="GO:0000272">
    <property type="term" value="P:polysaccharide catabolic process"/>
    <property type="evidence" value="ECO:0007669"/>
    <property type="project" value="InterPro"/>
</dbReference>
<organism evidence="1">
    <name type="scientific">marine sediment metagenome</name>
    <dbReference type="NCBI Taxonomy" id="412755"/>
    <lineage>
        <taxon>unclassified sequences</taxon>
        <taxon>metagenomes</taxon>
        <taxon>ecological metagenomes</taxon>
    </lineage>
</organism>
<dbReference type="InterPro" id="IPR018247">
    <property type="entry name" value="EF_Hand_1_Ca_BS"/>
</dbReference>
<name>X0Z0R8_9ZZZZ</name>
<sequence length="232" mass="23586">GGDGGDGGKGGGYVKIYVYRLDNQSVIHADGQDGEGGQSAPNGYENCGAEYYEWPLHDLAGGGGAGGSGGDGGTVEIYYADLLNYGAIHANGGQGGDRGDWGRSGTTVVGHCLEYLDLIRETSYAGAPGGSGCGQGGDGGAGEHRRYECAEDGEDGEEGSNGAPGEVSTTYFPWSSCDGDVDLDGDCDHADLGALLAAWCSHEGDPNWNPCADLDCDGHVGHGDLGILLADW</sequence>
<evidence type="ECO:0000313" key="1">
    <source>
        <dbReference type="EMBL" id="GAG52247.1"/>
    </source>
</evidence>
<protein>
    <submittedName>
        <fullName evidence="1">Uncharacterized protein</fullName>
    </submittedName>
</protein>
<comment type="caution">
    <text evidence="1">The sequence shown here is derived from an EMBL/GenBank/DDBJ whole genome shotgun (WGS) entry which is preliminary data.</text>
</comment>
<dbReference type="InterPro" id="IPR036439">
    <property type="entry name" value="Dockerin_dom_sf"/>
</dbReference>
<gene>
    <name evidence="1" type="ORF">S01H1_77671</name>
</gene>
<accession>X0Z0R8</accession>